<protein>
    <submittedName>
        <fullName evidence="1">Uncharacterized protein</fullName>
    </submittedName>
</protein>
<keyword evidence="2" id="KW-1185">Reference proteome</keyword>
<evidence type="ECO:0000313" key="2">
    <source>
        <dbReference type="Proteomes" id="UP000836387"/>
    </source>
</evidence>
<organism evidence="1 2">
    <name type="scientific">Clonostachys rosea f. rosea IK726</name>
    <dbReference type="NCBI Taxonomy" id="1349383"/>
    <lineage>
        <taxon>Eukaryota</taxon>
        <taxon>Fungi</taxon>
        <taxon>Dikarya</taxon>
        <taxon>Ascomycota</taxon>
        <taxon>Pezizomycotina</taxon>
        <taxon>Sordariomycetes</taxon>
        <taxon>Hypocreomycetidae</taxon>
        <taxon>Hypocreales</taxon>
        <taxon>Bionectriaceae</taxon>
        <taxon>Clonostachys</taxon>
    </lineage>
</organism>
<proteinExistence type="predicted"/>
<reference evidence="1" key="1">
    <citation type="submission" date="2020-04" db="EMBL/GenBank/DDBJ databases">
        <authorList>
            <person name="Broberg M."/>
        </authorList>
    </citation>
    <scope>NUCLEOTIDE SEQUENCE</scope>
</reference>
<comment type="caution">
    <text evidence="1">The sequence shown here is derived from an EMBL/GenBank/DDBJ whole genome shotgun (WGS) entry which is preliminary data.</text>
</comment>
<reference evidence="1" key="2">
    <citation type="submission" date="2021-10" db="EMBL/GenBank/DDBJ databases">
        <authorList>
            <person name="Piombo E."/>
        </authorList>
    </citation>
    <scope>NUCLEOTIDE SEQUENCE</scope>
</reference>
<dbReference type="EMBL" id="CADEHS020000156">
    <property type="protein sequence ID" value="CAG9950145.1"/>
    <property type="molecule type" value="Genomic_DNA"/>
</dbReference>
<sequence>MRPGKSWIVVYTPGSRTCREQLSNLNVARELVNVLPLTKMLDCVPWIAVSAKAPSIFAWAAALPSELWTISLPIKGSYKGVIRWPLRTQVSTRTPSPSAHFKNWQIPGLGAKSLSGTSA</sequence>
<dbReference type="Proteomes" id="UP000836387">
    <property type="component" value="Unassembled WGS sequence"/>
</dbReference>
<evidence type="ECO:0000313" key="1">
    <source>
        <dbReference type="EMBL" id="CAG9950145.1"/>
    </source>
</evidence>
<name>A0ACA9U9X7_BIOOC</name>
<gene>
    <name evidence="1" type="ORF">CRV2_00021062</name>
</gene>
<accession>A0ACA9U9X7</accession>